<proteinExistence type="predicted"/>
<feature type="compositionally biased region" description="Acidic residues" evidence="1">
    <location>
        <begin position="873"/>
        <end position="903"/>
    </location>
</feature>
<protein>
    <submittedName>
        <fullName evidence="3">YfhO family protein</fullName>
    </submittedName>
</protein>
<feature type="transmembrane region" description="Helical" evidence="2">
    <location>
        <begin position="80"/>
        <end position="99"/>
    </location>
</feature>
<keyword evidence="2" id="KW-1133">Transmembrane helix</keyword>
<feature type="transmembrane region" description="Helical" evidence="2">
    <location>
        <begin position="241"/>
        <end position="260"/>
    </location>
</feature>
<feature type="compositionally biased region" description="Basic and acidic residues" evidence="1">
    <location>
        <begin position="934"/>
        <end position="943"/>
    </location>
</feature>
<keyword evidence="4" id="KW-1185">Reference proteome</keyword>
<feature type="region of interest" description="Disordered" evidence="1">
    <location>
        <begin position="981"/>
        <end position="1002"/>
    </location>
</feature>
<feature type="region of interest" description="Disordered" evidence="1">
    <location>
        <begin position="915"/>
        <end position="943"/>
    </location>
</feature>
<feature type="transmembrane region" description="Helical" evidence="2">
    <location>
        <begin position="425"/>
        <end position="447"/>
    </location>
</feature>
<evidence type="ECO:0000313" key="4">
    <source>
        <dbReference type="Proteomes" id="UP001198200"/>
    </source>
</evidence>
<feature type="transmembrane region" description="Helical" evidence="2">
    <location>
        <begin position="170"/>
        <end position="189"/>
    </location>
</feature>
<dbReference type="Pfam" id="PF09586">
    <property type="entry name" value="YfhO"/>
    <property type="match status" value="1"/>
</dbReference>
<feature type="compositionally biased region" description="Polar residues" evidence="1">
    <location>
        <begin position="993"/>
        <end position="1002"/>
    </location>
</feature>
<dbReference type="RefSeq" id="WP_308730777.1">
    <property type="nucleotide sequence ID" value="NZ_JAJEQN010000001.1"/>
</dbReference>
<feature type="transmembrane region" description="Helical" evidence="2">
    <location>
        <begin position="336"/>
        <end position="359"/>
    </location>
</feature>
<dbReference type="PANTHER" id="PTHR38454:SF1">
    <property type="entry name" value="INTEGRAL MEMBRANE PROTEIN"/>
    <property type="match status" value="1"/>
</dbReference>
<feature type="transmembrane region" description="Helical" evidence="2">
    <location>
        <begin position="371"/>
        <end position="388"/>
    </location>
</feature>
<dbReference type="AlphaFoldDB" id="A0AAE3E1R8"/>
<organism evidence="3 4">
    <name type="scientific">Anthropogastromicrobium aceti</name>
    <dbReference type="NCBI Taxonomy" id="2981768"/>
    <lineage>
        <taxon>Bacteria</taxon>
        <taxon>Bacillati</taxon>
        <taxon>Bacillota</taxon>
        <taxon>Clostridia</taxon>
        <taxon>Lachnospirales</taxon>
        <taxon>Lachnospiraceae</taxon>
        <taxon>Anthropogastromicrobium</taxon>
    </lineage>
</organism>
<feature type="transmembrane region" description="Helical" evidence="2">
    <location>
        <begin position="823"/>
        <end position="847"/>
    </location>
</feature>
<comment type="caution">
    <text evidence="3">The sequence shown here is derived from an EMBL/GenBank/DDBJ whole genome shotgun (WGS) entry which is preliminary data.</text>
</comment>
<feature type="transmembrane region" description="Helical" evidence="2">
    <location>
        <begin position="459"/>
        <end position="477"/>
    </location>
</feature>
<evidence type="ECO:0000313" key="3">
    <source>
        <dbReference type="EMBL" id="MCC2220063.1"/>
    </source>
</evidence>
<dbReference type="PANTHER" id="PTHR38454">
    <property type="entry name" value="INTEGRAL MEMBRANE PROTEIN-RELATED"/>
    <property type="match status" value="1"/>
</dbReference>
<dbReference type="InterPro" id="IPR018580">
    <property type="entry name" value="Uncharacterised_YfhO"/>
</dbReference>
<reference evidence="3 4" key="1">
    <citation type="submission" date="2021-10" db="EMBL/GenBank/DDBJ databases">
        <title>Anaerobic single-cell dispensing facilitates the cultivation of human gut bacteria.</title>
        <authorList>
            <person name="Afrizal A."/>
        </authorList>
    </citation>
    <scope>NUCLEOTIDE SEQUENCE [LARGE SCALE GENOMIC DNA]</scope>
    <source>
        <strain evidence="3 4">CLA-AA-H224</strain>
    </source>
</reference>
<feature type="transmembrane region" description="Helical" evidence="2">
    <location>
        <begin position="306"/>
        <end position="324"/>
    </location>
</feature>
<feature type="transmembrane region" description="Helical" evidence="2">
    <location>
        <begin position="395"/>
        <end position="413"/>
    </location>
</feature>
<dbReference type="EMBL" id="JAJEQN010000001">
    <property type="protein sequence ID" value="MCC2220063.1"/>
    <property type="molecule type" value="Genomic_DNA"/>
</dbReference>
<accession>A0AAE3E1R8</accession>
<feature type="region of interest" description="Disordered" evidence="1">
    <location>
        <begin position="872"/>
        <end position="903"/>
    </location>
</feature>
<gene>
    <name evidence="3" type="ORF">LKD48_00165</name>
</gene>
<evidence type="ECO:0000256" key="2">
    <source>
        <dbReference type="SAM" id="Phobius"/>
    </source>
</evidence>
<name>A0AAE3E1R8_9FIRM</name>
<keyword evidence="2" id="KW-0812">Transmembrane</keyword>
<feature type="transmembrane region" description="Helical" evidence="2">
    <location>
        <begin position="209"/>
        <end position="229"/>
    </location>
</feature>
<sequence length="1002" mass="113167">MNLNFSKIMPQQAHSKRTWKDRLPYLLAFFIPVLSMIMIFIGKEIYPFGDRSFLRTDLYHQYAPFFQELKDKLANGESLFYTWDIGLGTNFMAIFAYYLSSPLNWFLFLCPSSLVIEFITYGIVLKMALSSLTMTWYLNRHNHTNSIAAAFFGIFYGLSGYMAAYSWNIMWLDCMVLLPVIFLGLERLINDDKCYLYCISLGLAILSNYYIAIMICITLVIYFVICMILAKGKNFNYPKKILNFGLFSILAGGLAGVVLFPEIAALSYTASGNFSFPKDWSSYFSMYDMIARHLVNVEVEIGLKHWPNIYCGVGILLFVPFYFMNKKVSFKEKISYLSLIIFFYLSFSTNVLNFIWHGFHYPNSLPCRQSFIYVLFLLAMGYKGFLGLKDRPKKQYLSVLLGVVGFIILAEKLEASYTGTGDGQYYLFSSFYLSILFVVIYGILIHLYRSKGKNWRMPITVVTLIIITAEATINMSYTSVTTVGRTTYKEYDSNVRTLTAAAAADDDTVFYRTEKVNNRTKNDGAWLDYPSASIFSSTAYAHLTSFYKKIGLESSTNAYGTAGSTPASNMLLGIRYSIYTDNDPKPEDTSLRSFYQSTDNVDLYKNTYALPLGFLVSDSLEADWDLTADDPGINWNNLVHSLGIADDLFVSLDVTNNGTTSVNVTTTEGGYYCFYSAKSGPSKIRISHHNTSKTFDNLSRSFFMSFDYQTDGSLFTITNDDSSSSTIINLSAYRLNEDVLKELYEILDESPMEVTSYTSTSVDATITASTDGRVVTTIPYDTGWTVTVDGNTVDMTAFKDTFVSFEISEGTHTIHLDYTPDGFYLGLASTLICIILLIMIAALIHLWKKNQADEASLNDQEEISASQATALADSEDLENDLSEPTDGALDDETDNEIETDDSVIVEDDDLADEFFEEDSNEPEKPSEEELSEEFSNKDFSKELSDEMLSNKNFSKTDEKRDLSAKKSVSLDSIELDLTRSRHNSLKSKKANKDSQQAVRKED</sequence>
<dbReference type="Proteomes" id="UP001198200">
    <property type="component" value="Unassembled WGS sequence"/>
</dbReference>
<feature type="transmembrane region" description="Helical" evidence="2">
    <location>
        <begin position="23"/>
        <end position="42"/>
    </location>
</feature>
<keyword evidence="2" id="KW-0472">Membrane</keyword>
<evidence type="ECO:0000256" key="1">
    <source>
        <dbReference type="SAM" id="MobiDB-lite"/>
    </source>
</evidence>
<feature type="transmembrane region" description="Helical" evidence="2">
    <location>
        <begin position="144"/>
        <end position="163"/>
    </location>
</feature>